<dbReference type="Gene3D" id="1.25.40.20">
    <property type="entry name" value="Ankyrin repeat-containing domain"/>
    <property type="match status" value="1"/>
</dbReference>
<feature type="compositionally biased region" description="Polar residues" evidence="4">
    <location>
        <begin position="293"/>
        <end position="303"/>
    </location>
</feature>
<evidence type="ECO:0000313" key="6">
    <source>
        <dbReference type="Proteomes" id="UP000193560"/>
    </source>
</evidence>
<dbReference type="InterPro" id="IPR036770">
    <property type="entry name" value="Ankyrin_rpt-contain_sf"/>
</dbReference>
<evidence type="ECO:0000256" key="2">
    <source>
        <dbReference type="ARBA" id="ARBA00023043"/>
    </source>
</evidence>
<evidence type="ECO:0000256" key="4">
    <source>
        <dbReference type="SAM" id="MobiDB-lite"/>
    </source>
</evidence>
<accession>A0A1X2IR87</accession>
<feature type="repeat" description="ANK" evidence="3">
    <location>
        <begin position="510"/>
        <end position="532"/>
    </location>
</feature>
<feature type="compositionally biased region" description="Polar residues" evidence="4">
    <location>
        <begin position="196"/>
        <end position="211"/>
    </location>
</feature>
<feature type="compositionally biased region" description="Basic and acidic residues" evidence="4">
    <location>
        <begin position="314"/>
        <end position="324"/>
    </location>
</feature>
<dbReference type="STRING" id="90262.A0A1X2IR87"/>
<dbReference type="PANTHER" id="PTHR24198:SF165">
    <property type="entry name" value="ANKYRIN REPEAT-CONTAINING PROTEIN-RELATED"/>
    <property type="match status" value="1"/>
</dbReference>
<dbReference type="PANTHER" id="PTHR24198">
    <property type="entry name" value="ANKYRIN REPEAT AND PROTEIN KINASE DOMAIN-CONTAINING PROTEIN"/>
    <property type="match status" value="1"/>
</dbReference>
<evidence type="ECO:0000313" key="5">
    <source>
        <dbReference type="EMBL" id="ORZ20805.1"/>
    </source>
</evidence>
<name>A0A1X2IR87_9FUNG</name>
<feature type="compositionally biased region" description="Low complexity" evidence="4">
    <location>
        <begin position="261"/>
        <end position="292"/>
    </location>
</feature>
<dbReference type="SMART" id="SM00248">
    <property type="entry name" value="ANK"/>
    <property type="match status" value="5"/>
</dbReference>
<keyword evidence="1" id="KW-0677">Repeat</keyword>
<sequence>MNDIRSFNTIPRTNKSTSSYISDAAAIKEFYTAVSLVNEQELQNRIHKAMDCIITSWTKRHDDMISAMNELEYSYITLQHESQAESTRYHKCMRDLQFYKAKCDLITYNNTNTSHYSHKQQHHASSLPFDRRSCLSVDSCGRSTIATSVSNSSKTVYSRSTSGKSSQLSHFSMDSFYYPPSSIASSRRPSSVTSTQIPENDSIFDNNSSILPNDKNDDNNNNDNEDTFDIASVFEHCYPTHIPSAKPQPADDLPLPPPPMSSSSFSSSSFPSTNSSTTLPSNETSSSITSSSLKNGETESNALVSVPPPSNHAPKTETQGHEKTISTPPSPPSTVSLVRSHVPLPLLPVTEELKFACGDGFWNTIAKGKPNKLEVELLIKNYLSRGGQPNVANNSGTIKSVKEGYGLIHALLVVRNTNALKRILEAGANPNALPLVTNDKDMISPVVLAASLGYMNGVRLLVERAHVNILTSKGPQKKNALLAAIEADAFDVVTYLLRVCRKLLDQVDDAGATPLHYASMAGKTRMITFLVRECGQIPDAVDYKGETPLHYALKHRRPRAAAKLVDDLGADPNVIKKVATPLDLAKSGGLRPIMAMESFIASCGKRVTKWKMEHSGPPPPPPI</sequence>
<dbReference type="PROSITE" id="PS50297">
    <property type="entry name" value="ANK_REP_REGION"/>
    <property type="match status" value="2"/>
</dbReference>
<dbReference type="InterPro" id="IPR002110">
    <property type="entry name" value="Ankyrin_rpt"/>
</dbReference>
<gene>
    <name evidence="5" type="ORF">BCR42DRAFT_449064</name>
</gene>
<dbReference type="OrthoDB" id="20872at2759"/>
<evidence type="ECO:0000256" key="1">
    <source>
        <dbReference type="ARBA" id="ARBA00022737"/>
    </source>
</evidence>
<feature type="region of interest" description="Disordered" evidence="4">
    <location>
        <begin position="240"/>
        <end position="336"/>
    </location>
</feature>
<keyword evidence="2 3" id="KW-0040">ANK repeat</keyword>
<keyword evidence="6" id="KW-1185">Reference proteome</keyword>
<dbReference type="Pfam" id="PF12796">
    <property type="entry name" value="Ank_2"/>
    <property type="match status" value="1"/>
</dbReference>
<dbReference type="SUPFAM" id="SSF48403">
    <property type="entry name" value="Ankyrin repeat"/>
    <property type="match status" value="1"/>
</dbReference>
<dbReference type="EMBL" id="MCGE01000006">
    <property type="protein sequence ID" value="ORZ20805.1"/>
    <property type="molecule type" value="Genomic_DNA"/>
</dbReference>
<dbReference type="AlphaFoldDB" id="A0A1X2IR87"/>
<feature type="region of interest" description="Disordered" evidence="4">
    <location>
        <begin position="181"/>
        <end position="226"/>
    </location>
</feature>
<organism evidence="5 6">
    <name type="scientific">Absidia repens</name>
    <dbReference type="NCBI Taxonomy" id="90262"/>
    <lineage>
        <taxon>Eukaryota</taxon>
        <taxon>Fungi</taxon>
        <taxon>Fungi incertae sedis</taxon>
        <taxon>Mucoromycota</taxon>
        <taxon>Mucoromycotina</taxon>
        <taxon>Mucoromycetes</taxon>
        <taxon>Mucorales</taxon>
        <taxon>Cunninghamellaceae</taxon>
        <taxon>Absidia</taxon>
    </lineage>
</organism>
<protein>
    <submittedName>
        <fullName evidence="5">Ankyrin repeat-containing domain protein</fullName>
    </submittedName>
</protein>
<comment type="caution">
    <text evidence="5">The sequence shown here is derived from an EMBL/GenBank/DDBJ whole genome shotgun (WGS) entry which is preliminary data.</text>
</comment>
<dbReference type="PROSITE" id="PS50088">
    <property type="entry name" value="ANK_REPEAT"/>
    <property type="match status" value="2"/>
</dbReference>
<proteinExistence type="predicted"/>
<evidence type="ECO:0000256" key="3">
    <source>
        <dbReference type="PROSITE-ProRule" id="PRU00023"/>
    </source>
</evidence>
<dbReference type="Proteomes" id="UP000193560">
    <property type="component" value="Unassembled WGS sequence"/>
</dbReference>
<feature type="repeat" description="ANK" evidence="3">
    <location>
        <begin position="544"/>
        <end position="577"/>
    </location>
</feature>
<feature type="compositionally biased region" description="Low complexity" evidence="4">
    <location>
        <begin position="181"/>
        <end position="195"/>
    </location>
</feature>
<reference evidence="5 6" key="1">
    <citation type="submission" date="2016-07" db="EMBL/GenBank/DDBJ databases">
        <title>Pervasive Adenine N6-methylation of Active Genes in Fungi.</title>
        <authorList>
            <consortium name="DOE Joint Genome Institute"/>
            <person name="Mondo S.J."/>
            <person name="Dannebaum R.O."/>
            <person name="Kuo R.C."/>
            <person name="Labutti K."/>
            <person name="Haridas S."/>
            <person name="Kuo A."/>
            <person name="Salamov A."/>
            <person name="Ahrendt S.R."/>
            <person name="Lipzen A."/>
            <person name="Sullivan W."/>
            <person name="Andreopoulos W.B."/>
            <person name="Clum A."/>
            <person name="Lindquist E."/>
            <person name="Daum C."/>
            <person name="Ramamoorthy G.K."/>
            <person name="Gryganskyi A."/>
            <person name="Culley D."/>
            <person name="Magnuson J.K."/>
            <person name="James T.Y."/>
            <person name="O'Malley M.A."/>
            <person name="Stajich J.E."/>
            <person name="Spatafora J.W."/>
            <person name="Visel A."/>
            <person name="Grigoriev I.V."/>
        </authorList>
    </citation>
    <scope>NUCLEOTIDE SEQUENCE [LARGE SCALE GENOMIC DNA]</scope>
    <source>
        <strain evidence="5 6">NRRL 1336</strain>
    </source>
</reference>